<reference evidence="2 3" key="1">
    <citation type="submission" date="2017-10" db="EMBL/GenBank/DDBJ databases">
        <title>Draft genome of Longimonas halophila.</title>
        <authorList>
            <person name="Goh K.M."/>
            <person name="Shamsir M.S."/>
            <person name="Lim S.W."/>
        </authorList>
    </citation>
    <scope>NUCLEOTIDE SEQUENCE [LARGE SCALE GENOMIC DNA]</scope>
    <source>
        <strain evidence="2 3">KCTC 42399</strain>
    </source>
</reference>
<dbReference type="SUPFAM" id="SSF53067">
    <property type="entry name" value="Actin-like ATPase domain"/>
    <property type="match status" value="1"/>
</dbReference>
<dbReference type="Pfam" id="PF00480">
    <property type="entry name" value="ROK"/>
    <property type="match status" value="1"/>
</dbReference>
<sequence>METYALGIDLGGTSIKGALVEREQGVVAQSTRPTEGDQGPDHVLDRIATIVRELLNTHQGPDPVGLGMGAPGAVDMARTTVSYPSNLADWGVVDVRTALSARTGIDHVVVENDANIAGLGSAHYGAGMAHDSFIMVTLGTGVGGAIIHNNKVFRGSTGGAGEIGHMSIDYEGPLDNSGISGAIEAYLGQQFLSEHARMRLRHQPESVVHDLTGSDLSTLTPRTLHKAATQGDEAATHILAWAGRRLGYALSSAVSLLDIRVVVVGGGVSNAGRFLLDPAREALRSQVFPAFQEGLRIEREQRGNEVGVLGAAHLAFSTTPTA</sequence>
<name>A0A2H3NLG5_9BACT</name>
<evidence type="ECO:0000313" key="3">
    <source>
        <dbReference type="Proteomes" id="UP000221024"/>
    </source>
</evidence>
<dbReference type="EMBL" id="PDEP01000006">
    <property type="protein sequence ID" value="PEN06986.1"/>
    <property type="molecule type" value="Genomic_DNA"/>
</dbReference>
<evidence type="ECO:0000256" key="1">
    <source>
        <dbReference type="ARBA" id="ARBA00006479"/>
    </source>
</evidence>
<dbReference type="InterPro" id="IPR049874">
    <property type="entry name" value="ROK_cs"/>
</dbReference>
<comment type="caution">
    <text evidence="2">The sequence shown here is derived from an EMBL/GenBank/DDBJ whole genome shotgun (WGS) entry which is preliminary data.</text>
</comment>
<organism evidence="2 3">
    <name type="scientific">Longimonas halophila</name>
    <dbReference type="NCBI Taxonomy" id="1469170"/>
    <lineage>
        <taxon>Bacteria</taxon>
        <taxon>Pseudomonadati</taxon>
        <taxon>Rhodothermota</taxon>
        <taxon>Rhodothermia</taxon>
        <taxon>Rhodothermales</taxon>
        <taxon>Salisaetaceae</taxon>
        <taxon>Longimonas</taxon>
    </lineage>
</organism>
<keyword evidence="2" id="KW-0418">Kinase</keyword>
<dbReference type="AlphaFoldDB" id="A0A2H3NLG5"/>
<dbReference type="Proteomes" id="UP000221024">
    <property type="component" value="Unassembled WGS sequence"/>
</dbReference>
<dbReference type="InterPro" id="IPR043129">
    <property type="entry name" value="ATPase_NBD"/>
</dbReference>
<dbReference type="PROSITE" id="PS01125">
    <property type="entry name" value="ROK"/>
    <property type="match status" value="1"/>
</dbReference>
<dbReference type="PANTHER" id="PTHR18964">
    <property type="entry name" value="ROK (REPRESSOR, ORF, KINASE) FAMILY"/>
    <property type="match status" value="1"/>
</dbReference>
<dbReference type="Gene3D" id="3.30.420.40">
    <property type="match status" value="2"/>
</dbReference>
<keyword evidence="2" id="KW-0808">Transferase</keyword>
<dbReference type="RefSeq" id="WP_098062014.1">
    <property type="nucleotide sequence ID" value="NZ_PDEP01000006.1"/>
</dbReference>
<dbReference type="InterPro" id="IPR000600">
    <property type="entry name" value="ROK"/>
</dbReference>
<accession>A0A2H3NLG5</accession>
<keyword evidence="3" id="KW-1185">Reference proteome</keyword>
<proteinExistence type="inferred from homology"/>
<dbReference type="OrthoDB" id="9810372at2"/>
<evidence type="ECO:0000313" key="2">
    <source>
        <dbReference type="EMBL" id="PEN06986.1"/>
    </source>
</evidence>
<gene>
    <name evidence="2" type="ORF">CRI93_07540</name>
</gene>
<protein>
    <submittedName>
        <fullName evidence="2">Sugar kinase</fullName>
    </submittedName>
</protein>
<dbReference type="PANTHER" id="PTHR18964:SF149">
    <property type="entry name" value="BIFUNCTIONAL UDP-N-ACETYLGLUCOSAMINE 2-EPIMERASE_N-ACETYLMANNOSAMINE KINASE"/>
    <property type="match status" value="1"/>
</dbReference>
<comment type="similarity">
    <text evidence="1">Belongs to the ROK (NagC/XylR) family.</text>
</comment>
<dbReference type="GO" id="GO:0016301">
    <property type="term" value="F:kinase activity"/>
    <property type="evidence" value="ECO:0007669"/>
    <property type="project" value="UniProtKB-KW"/>
</dbReference>